<keyword evidence="1" id="KW-1133">Transmembrane helix</keyword>
<feature type="transmembrane region" description="Helical" evidence="1">
    <location>
        <begin position="142"/>
        <end position="160"/>
    </location>
</feature>
<comment type="caution">
    <text evidence="2">The sequence shown here is derived from an EMBL/GenBank/DDBJ whole genome shotgun (WGS) entry which is preliminary data.</text>
</comment>
<keyword evidence="1" id="KW-0472">Membrane</keyword>
<evidence type="ECO:0000313" key="3">
    <source>
        <dbReference type="Proteomes" id="UP000265862"/>
    </source>
</evidence>
<dbReference type="EMBL" id="QOCV01000001">
    <property type="protein sequence ID" value="RHW55298.1"/>
    <property type="molecule type" value="Genomic_DNA"/>
</dbReference>
<feature type="transmembrane region" description="Helical" evidence="1">
    <location>
        <begin position="46"/>
        <end position="65"/>
    </location>
</feature>
<gene>
    <name evidence="2" type="ORF">DS835_00070</name>
</gene>
<feature type="transmembrane region" description="Helical" evidence="1">
    <location>
        <begin position="7"/>
        <end position="26"/>
    </location>
</feature>
<dbReference type="RefSeq" id="WP_118897393.1">
    <property type="nucleotide sequence ID" value="NZ_QOCV01000001.1"/>
</dbReference>
<accession>A0A396STH3</accession>
<dbReference type="AlphaFoldDB" id="A0A396STH3"/>
<dbReference type="Proteomes" id="UP000265862">
    <property type="component" value="Unassembled WGS sequence"/>
</dbReference>
<keyword evidence="1" id="KW-0812">Transmembrane</keyword>
<sequence length="163" mass="19068">MMNKKYIFLLYTAICCILIFLARQSWSELPTEKLWQLSFGWISTPLKFALLCINVMIFDYVSIILPRNEVDSLKNEIEIRKPKILTLFKILFPLRWPYLAGYLIVHTFAITNSNLGLSLTTLALMILIWTCLTTIPFYHWSLIMQSLGIFLSLLILRIIFLCL</sequence>
<feature type="transmembrane region" description="Helical" evidence="1">
    <location>
        <begin position="115"/>
        <end position="135"/>
    </location>
</feature>
<reference evidence="2 3" key="1">
    <citation type="submission" date="2018-07" db="EMBL/GenBank/DDBJ databases">
        <title>Genome sequences of six Lactobacillus spp. isolated from bumble bee guts.</title>
        <authorList>
            <person name="Motta E.V.S."/>
            <person name="Moran N.A."/>
        </authorList>
    </citation>
    <scope>NUCLEOTIDE SEQUENCE [LARGE SCALE GENOMIC DNA]</scope>
    <source>
        <strain evidence="2 3">OCC3</strain>
    </source>
</reference>
<evidence type="ECO:0000256" key="1">
    <source>
        <dbReference type="SAM" id="Phobius"/>
    </source>
</evidence>
<evidence type="ECO:0000313" key="2">
    <source>
        <dbReference type="EMBL" id="RHW55298.1"/>
    </source>
</evidence>
<organism evidence="2 3">
    <name type="scientific">Lactobacillus bombicola</name>
    <dbReference type="NCBI Taxonomy" id="1505723"/>
    <lineage>
        <taxon>Bacteria</taxon>
        <taxon>Bacillati</taxon>
        <taxon>Bacillota</taxon>
        <taxon>Bacilli</taxon>
        <taxon>Lactobacillales</taxon>
        <taxon>Lactobacillaceae</taxon>
        <taxon>Lactobacillus</taxon>
    </lineage>
</organism>
<name>A0A396STH3_9LACO</name>
<protein>
    <submittedName>
        <fullName evidence="2">Uncharacterized protein</fullName>
    </submittedName>
</protein>
<proteinExistence type="predicted"/>